<evidence type="ECO:0000256" key="13">
    <source>
        <dbReference type="ARBA" id="ARBA00049387"/>
    </source>
</evidence>
<organism evidence="17 18">
    <name type="scientific">Armadillidium nasatum</name>
    <dbReference type="NCBI Taxonomy" id="96803"/>
    <lineage>
        <taxon>Eukaryota</taxon>
        <taxon>Metazoa</taxon>
        <taxon>Ecdysozoa</taxon>
        <taxon>Arthropoda</taxon>
        <taxon>Crustacea</taxon>
        <taxon>Multicrustacea</taxon>
        <taxon>Malacostraca</taxon>
        <taxon>Eumalacostraca</taxon>
        <taxon>Peracarida</taxon>
        <taxon>Isopoda</taxon>
        <taxon>Oniscidea</taxon>
        <taxon>Crinocheta</taxon>
        <taxon>Armadillidiidae</taxon>
        <taxon>Armadillidium</taxon>
    </lineage>
</organism>
<reference evidence="17 18" key="1">
    <citation type="journal article" date="2019" name="PLoS Biol.">
        <title>Sex chromosomes control vertical transmission of feminizing Wolbachia symbionts in an isopod.</title>
        <authorList>
            <person name="Becking T."/>
            <person name="Chebbi M.A."/>
            <person name="Giraud I."/>
            <person name="Moumen B."/>
            <person name="Laverre T."/>
            <person name="Caubet Y."/>
            <person name="Peccoud J."/>
            <person name="Gilbert C."/>
            <person name="Cordaux R."/>
        </authorList>
    </citation>
    <scope>NUCLEOTIDE SEQUENCE [LARGE SCALE GENOMIC DNA]</scope>
    <source>
        <strain evidence="17">ANa2</strain>
        <tissue evidence="17">Whole body excluding digestive tract and cuticle</tissue>
    </source>
</reference>
<feature type="transmembrane region" description="Helical" evidence="14">
    <location>
        <begin position="271"/>
        <end position="293"/>
    </location>
</feature>
<comment type="similarity">
    <text evidence="4">Belongs to the STEAP family.</text>
</comment>
<dbReference type="OrthoDB" id="550646at2759"/>
<feature type="transmembrane region" description="Helical" evidence="14">
    <location>
        <begin position="348"/>
        <end position="365"/>
    </location>
</feature>
<feature type="domain" description="Pyrroline-5-carboxylate reductase catalytic N-terminal" evidence="16">
    <location>
        <begin position="35"/>
        <end position="120"/>
    </location>
</feature>
<feature type="transmembrane region" description="Helical" evidence="14">
    <location>
        <begin position="314"/>
        <end position="336"/>
    </location>
</feature>
<dbReference type="InterPro" id="IPR013130">
    <property type="entry name" value="Fe3_Rdtase_TM_dom"/>
</dbReference>
<evidence type="ECO:0000256" key="2">
    <source>
        <dbReference type="ARBA" id="ARBA00001974"/>
    </source>
</evidence>
<feature type="transmembrane region" description="Helical" evidence="14">
    <location>
        <begin position="386"/>
        <end position="405"/>
    </location>
</feature>
<keyword evidence="5" id="KW-0813">Transport</keyword>
<keyword evidence="18" id="KW-1185">Reference proteome</keyword>
<comment type="cofactor">
    <cofactor evidence="1">
        <name>heme b</name>
        <dbReference type="ChEBI" id="CHEBI:60344"/>
    </cofactor>
</comment>
<keyword evidence="11 14" id="KW-0472">Membrane</keyword>
<accession>A0A5N5SMC8</accession>
<dbReference type="GO" id="GO:0015677">
    <property type="term" value="P:copper ion import"/>
    <property type="evidence" value="ECO:0007669"/>
    <property type="project" value="TreeGrafter"/>
</dbReference>
<dbReference type="Pfam" id="PF03807">
    <property type="entry name" value="F420_oxidored"/>
    <property type="match status" value="1"/>
</dbReference>
<keyword evidence="5" id="KW-0406">Ion transport</keyword>
<proteinExistence type="inferred from homology"/>
<dbReference type="InterPro" id="IPR051267">
    <property type="entry name" value="STEAP_metalloreductase"/>
</dbReference>
<dbReference type="Gene3D" id="3.40.50.720">
    <property type="entry name" value="NAD(P)-binding Rossmann-like Domain"/>
    <property type="match status" value="1"/>
</dbReference>
<evidence type="ECO:0000256" key="9">
    <source>
        <dbReference type="ARBA" id="ARBA00023002"/>
    </source>
</evidence>
<dbReference type="GO" id="GO:0010008">
    <property type="term" value="C:endosome membrane"/>
    <property type="evidence" value="ECO:0007669"/>
    <property type="project" value="UniProtKB-SubCell"/>
</dbReference>
<keyword evidence="10" id="KW-0186">Copper</keyword>
<dbReference type="GO" id="GO:0006826">
    <property type="term" value="P:iron ion transport"/>
    <property type="evidence" value="ECO:0007669"/>
    <property type="project" value="UniProtKB-KW"/>
</dbReference>
<keyword evidence="6 14" id="KW-0812">Transmembrane</keyword>
<feature type="domain" description="Ferric oxidoreductase" evidence="15">
    <location>
        <begin position="270"/>
        <end position="385"/>
    </location>
</feature>
<evidence type="ECO:0000256" key="11">
    <source>
        <dbReference type="ARBA" id="ARBA00023136"/>
    </source>
</evidence>
<dbReference type="PANTHER" id="PTHR14239:SF0">
    <property type="entry name" value="F420-DEPENDENT NADP REDUCTASE"/>
    <property type="match status" value="1"/>
</dbReference>
<evidence type="ECO:0000256" key="8">
    <source>
        <dbReference type="ARBA" id="ARBA00022989"/>
    </source>
</evidence>
<evidence type="ECO:0000256" key="14">
    <source>
        <dbReference type="SAM" id="Phobius"/>
    </source>
</evidence>
<comment type="catalytic activity">
    <reaction evidence="13">
        <text>2 Fe(2+) + NADP(+) + H(+) = 2 Fe(3+) + NADPH</text>
        <dbReference type="Rhea" id="RHEA:71767"/>
        <dbReference type="ChEBI" id="CHEBI:15378"/>
        <dbReference type="ChEBI" id="CHEBI:29033"/>
        <dbReference type="ChEBI" id="CHEBI:29034"/>
        <dbReference type="ChEBI" id="CHEBI:57783"/>
        <dbReference type="ChEBI" id="CHEBI:58349"/>
    </reaction>
    <physiologicalReaction direction="right-to-left" evidence="13">
        <dbReference type="Rhea" id="RHEA:71769"/>
    </physiologicalReaction>
</comment>
<comment type="catalytic activity">
    <reaction evidence="12">
        <text>2 Cu(+) + NADP(+) + H(+) = 2 Cu(2+) + NADPH</text>
        <dbReference type="Rhea" id="RHEA:71771"/>
        <dbReference type="ChEBI" id="CHEBI:15378"/>
        <dbReference type="ChEBI" id="CHEBI:29036"/>
        <dbReference type="ChEBI" id="CHEBI:49552"/>
        <dbReference type="ChEBI" id="CHEBI:57783"/>
        <dbReference type="ChEBI" id="CHEBI:58349"/>
    </reaction>
    <physiologicalReaction direction="right-to-left" evidence="12">
        <dbReference type="Rhea" id="RHEA:71773"/>
    </physiologicalReaction>
</comment>
<evidence type="ECO:0000256" key="12">
    <source>
        <dbReference type="ARBA" id="ARBA00048958"/>
    </source>
</evidence>
<evidence type="ECO:0000256" key="4">
    <source>
        <dbReference type="ARBA" id="ARBA00007729"/>
    </source>
</evidence>
<keyword evidence="7" id="KW-0967">Endosome</keyword>
<protein>
    <submittedName>
        <fullName evidence="17">Metalloreductase STEAP4</fullName>
    </submittedName>
</protein>
<keyword evidence="5" id="KW-0410">Iron transport</keyword>
<evidence type="ECO:0000256" key="6">
    <source>
        <dbReference type="ARBA" id="ARBA00022692"/>
    </source>
</evidence>
<dbReference type="Proteomes" id="UP000326759">
    <property type="component" value="Unassembled WGS sequence"/>
</dbReference>
<evidence type="ECO:0000259" key="16">
    <source>
        <dbReference type="Pfam" id="PF03807"/>
    </source>
</evidence>
<feature type="transmembrane region" description="Helical" evidence="14">
    <location>
        <begin position="217"/>
        <end position="235"/>
    </location>
</feature>
<evidence type="ECO:0000256" key="7">
    <source>
        <dbReference type="ARBA" id="ARBA00022753"/>
    </source>
</evidence>
<feature type="transmembrane region" description="Helical" evidence="14">
    <location>
        <begin position="425"/>
        <end position="443"/>
    </location>
</feature>
<sequence>MKKQYSGFEGLSPVNIHNDHNPGSSYITLDQPSKTIAIVGSGDLGLALTVCFVRAGYRVVIGSRNPEKNRHKINAVGGKISTLQYAMKQSSIVVVAIPYEAFKTLPRDDLRGKIVVDVSNRPLGSKYKKKCLAAKLQKCLPKSHVVKAFNTLSAYALQKGLTQGSKEVPICSNNEEARNTIINLARNLGFTPVDFGPLSNAKNIEDIPLEFFPEWKLTLILGVCIWIFAFLFQLFRRQLCPNFENLENDEEWNWRLFDSLPVTTITHTDGLTALTLLTSCYTPGVIASYLQLIRGTKYSKFPKWLDNWLKARKNMGLLALFFAVSHFILAIVQEIGYGGYTMDWNHCLYFFCGDCAIILMLVLGVTSLPSVSSSLTWREFSFIHRYLGWACLTFATGHVVFMKWYILFNNVLRCTVIPDTSQIFIWYPLGTIALKLPLLLPFVDNQLQKIRRGYERKRSSHHQNAS</sequence>
<evidence type="ECO:0000259" key="15">
    <source>
        <dbReference type="Pfam" id="PF01794"/>
    </source>
</evidence>
<dbReference type="GO" id="GO:0005886">
    <property type="term" value="C:plasma membrane"/>
    <property type="evidence" value="ECO:0007669"/>
    <property type="project" value="TreeGrafter"/>
</dbReference>
<dbReference type="GO" id="GO:0008823">
    <property type="term" value="F:cupric reductase (NADH) activity"/>
    <property type="evidence" value="ECO:0007669"/>
    <property type="project" value="TreeGrafter"/>
</dbReference>
<gene>
    <name evidence="17" type="primary">STEAP4_1</name>
    <name evidence="17" type="ORF">Anas_09327</name>
</gene>
<evidence type="ECO:0000313" key="18">
    <source>
        <dbReference type="Proteomes" id="UP000326759"/>
    </source>
</evidence>
<dbReference type="InterPro" id="IPR028939">
    <property type="entry name" value="P5C_Rdtase_cat_N"/>
</dbReference>
<evidence type="ECO:0000313" key="17">
    <source>
        <dbReference type="EMBL" id="KAB7495156.1"/>
    </source>
</evidence>
<evidence type="ECO:0000256" key="1">
    <source>
        <dbReference type="ARBA" id="ARBA00001970"/>
    </source>
</evidence>
<dbReference type="GO" id="GO:0052851">
    <property type="term" value="F:ferric-chelate reductase (NADPH) activity"/>
    <property type="evidence" value="ECO:0007669"/>
    <property type="project" value="TreeGrafter"/>
</dbReference>
<dbReference type="Pfam" id="PF01794">
    <property type="entry name" value="Ferric_reduct"/>
    <property type="match status" value="1"/>
</dbReference>
<dbReference type="PANTHER" id="PTHR14239">
    <property type="entry name" value="DUDULIN-RELATED"/>
    <property type="match status" value="1"/>
</dbReference>
<dbReference type="EMBL" id="SEYY01022980">
    <property type="protein sequence ID" value="KAB7495156.1"/>
    <property type="molecule type" value="Genomic_DNA"/>
</dbReference>
<keyword evidence="8 14" id="KW-1133">Transmembrane helix</keyword>
<dbReference type="AlphaFoldDB" id="A0A5N5SMC8"/>
<keyword evidence="5" id="KW-0408">Iron</keyword>
<comment type="subcellular location">
    <subcellularLocation>
        <location evidence="3">Endosome membrane</location>
        <topology evidence="3">Multi-pass membrane protein</topology>
    </subcellularLocation>
</comment>
<comment type="cofactor">
    <cofactor evidence="2">
        <name>FAD</name>
        <dbReference type="ChEBI" id="CHEBI:57692"/>
    </cofactor>
</comment>
<comment type="caution">
    <text evidence="17">The sequence shown here is derived from an EMBL/GenBank/DDBJ whole genome shotgun (WGS) entry which is preliminary data.</text>
</comment>
<evidence type="ECO:0000256" key="5">
    <source>
        <dbReference type="ARBA" id="ARBA00022496"/>
    </source>
</evidence>
<keyword evidence="9" id="KW-0560">Oxidoreductase</keyword>
<dbReference type="InterPro" id="IPR036291">
    <property type="entry name" value="NAD(P)-bd_dom_sf"/>
</dbReference>
<evidence type="ECO:0000256" key="10">
    <source>
        <dbReference type="ARBA" id="ARBA00023008"/>
    </source>
</evidence>
<dbReference type="SUPFAM" id="SSF51735">
    <property type="entry name" value="NAD(P)-binding Rossmann-fold domains"/>
    <property type="match status" value="1"/>
</dbReference>
<evidence type="ECO:0000256" key="3">
    <source>
        <dbReference type="ARBA" id="ARBA00004337"/>
    </source>
</evidence>
<name>A0A5N5SMC8_9CRUS</name>